<proteinExistence type="predicted"/>
<protein>
    <submittedName>
        <fullName evidence="1">Uncharacterized protein</fullName>
    </submittedName>
</protein>
<keyword evidence="2" id="KW-1185">Reference proteome</keyword>
<reference evidence="1 2" key="1">
    <citation type="submission" date="2017-03" db="EMBL/GenBank/DDBJ databases">
        <title>Whole genome sequences of fourteen strains of Bradyrhizobium canariense and one strain of Bradyrhizobium japonicum isolated from Lupinus (Papilionoideae: Genisteae) species in Algeria.</title>
        <authorList>
            <person name="Crovadore J."/>
            <person name="Chekireb D."/>
            <person name="Brachmann A."/>
            <person name="Chablais R."/>
            <person name="Cochard B."/>
            <person name="Lefort F."/>
        </authorList>
    </citation>
    <scope>NUCLEOTIDE SEQUENCE [LARGE SCALE GENOMIC DNA]</scope>
    <source>
        <strain evidence="1 2">UBMAN05</strain>
    </source>
</reference>
<evidence type="ECO:0000313" key="1">
    <source>
        <dbReference type="EMBL" id="OSJ21821.1"/>
    </source>
</evidence>
<dbReference type="EMBL" id="NAFK01000176">
    <property type="protein sequence ID" value="OSJ21821.1"/>
    <property type="molecule type" value="Genomic_DNA"/>
</dbReference>
<dbReference type="Proteomes" id="UP000193884">
    <property type="component" value="Unassembled WGS sequence"/>
</dbReference>
<gene>
    <name evidence="1" type="ORF">BST63_33270</name>
</gene>
<sequence>MQFEQEPLLHCCGHLIPGVLAEGDCVFYGALRAVQEFLSFRAEWSLHERHSGLRRERCGVSQSTDALKSWPVMGPNVAHAKRVLNRSVHFAAEFLGQRPLVVKVFLDDLRGRSPRWTSS</sequence>
<name>A0ABX3WTG6_9BRAD</name>
<comment type="caution">
    <text evidence="1">The sequence shown here is derived from an EMBL/GenBank/DDBJ whole genome shotgun (WGS) entry which is preliminary data.</text>
</comment>
<accession>A0ABX3WTG6</accession>
<organism evidence="1 2">
    <name type="scientific">Bradyrhizobium canariense</name>
    <dbReference type="NCBI Taxonomy" id="255045"/>
    <lineage>
        <taxon>Bacteria</taxon>
        <taxon>Pseudomonadati</taxon>
        <taxon>Pseudomonadota</taxon>
        <taxon>Alphaproteobacteria</taxon>
        <taxon>Hyphomicrobiales</taxon>
        <taxon>Nitrobacteraceae</taxon>
        <taxon>Bradyrhizobium</taxon>
    </lineage>
</organism>
<evidence type="ECO:0000313" key="2">
    <source>
        <dbReference type="Proteomes" id="UP000193884"/>
    </source>
</evidence>